<feature type="transmembrane region" description="Helical" evidence="6">
    <location>
        <begin position="303"/>
        <end position="322"/>
    </location>
</feature>
<dbReference type="Proteomes" id="UP000631181">
    <property type="component" value="Unassembled WGS sequence"/>
</dbReference>
<sequence length="598" mass="65573">MYLMYKKVKKHNERKKLSADHPKRVSQDLSQTQTIPSNAGSPTDNPPISEEEKSEKKRRRTYRWKIIFGLFAPFCLEALDTTIIASALPYIAQDFNEVNQLNWIISSFNLTSAAFLFFWAQLADLFGRHNTLQAAIAVMIIGSAICTGAPTSAFGVLLLGRSLQGVGAGGVNISVRAILADRVTLSEYALNWTVFALVSSIGFSVGPVIGGYLTTASWRWCFAINLPIGVVAMIVVVFVLRKELLGPQQLPELEGWDLSTAPQRFIARLLTIDYGGQLLFLWGFGLLILGLTWAGGNYAWNSAAVLAPLIIGAVLTCSWVIYERLMVPGSTISRALPRQRAMVPWDLLVQKDIGLLFLINASIGVSMFAVMYFMNLYFALVEGRSSSSSGLSLLYFLPGLAAGAYMAMFSSNVWPRQTLPPLLFGGVTSAVGITVLAWAIHAGKTKTIYAMMALIGHGVGMRMNPASLHGLAYFPQMVAQISCLVSFAVPFGGLIGLTIMSTVFTNKSGPRQVEAQQGIMWAFISMTPPMWLSLVLTTLLGNAWIRKKGGHEVVNGVYLWSLVTREPLVREKRREQESVSMVVQSIFPDKYRTGTVTS</sequence>
<reference evidence="8" key="1">
    <citation type="journal article" date="2020" name="Front. Microbiol.">
        <title>Gene regulatory networks of Penicillium echinulatum 2HH and Penicillium oxalicum 114-2 inferred by a computational biology approach.</title>
        <authorList>
            <person name="Lenz A.R."/>
            <person name="Galan-Vasquez E."/>
            <person name="Balbinot E."/>
            <person name="De Abreu F.P."/>
            <person name="De Oliveira N.S."/>
            <person name="Da Rosa L.O."/>
            <person name="De Avila E Silva S."/>
            <person name="Camassola M."/>
            <person name="Dillon A.J.P."/>
            <person name="Perez-Rueda E."/>
        </authorList>
    </citation>
    <scope>NUCLEOTIDE SEQUENCE</scope>
    <source>
        <strain evidence="8">S1M29</strain>
    </source>
</reference>
<dbReference type="InterPro" id="IPR020846">
    <property type="entry name" value="MFS_dom"/>
</dbReference>
<name>A0A8J8W2X5_9EURO</name>
<evidence type="ECO:0000313" key="9">
    <source>
        <dbReference type="Proteomes" id="UP000631181"/>
    </source>
</evidence>
<dbReference type="Pfam" id="PF07690">
    <property type="entry name" value="MFS_1"/>
    <property type="match status" value="1"/>
</dbReference>
<comment type="caution">
    <text evidence="8">The sequence shown here is derived from an EMBL/GenBank/DDBJ whole genome shotgun (WGS) entry which is preliminary data.</text>
</comment>
<feature type="transmembrane region" description="Helical" evidence="6">
    <location>
        <begin position="422"/>
        <end position="442"/>
    </location>
</feature>
<dbReference type="InterPro" id="IPR036259">
    <property type="entry name" value="MFS_trans_sf"/>
</dbReference>
<dbReference type="GO" id="GO:0022857">
    <property type="term" value="F:transmembrane transporter activity"/>
    <property type="evidence" value="ECO:0007669"/>
    <property type="project" value="InterPro"/>
</dbReference>
<dbReference type="PANTHER" id="PTHR23501:SF39">
    <property type="entry name" value="MULTIDRUG TRANSPORTER, PUTATIVE (AFU_ORTHOLOGUE AFUA_1G05010)-RELATED"/>
    <property type="match status" value="1"/>
</dbReference>
<feature type="compositionally biased region" description="Basic and acidic residues" evidence="5">
    <location>
        <begin position="15"/>
        <end position="26"/>
    </location>
</feature>
<feature type="transmembrane region" description="Helical" evidence="6">
    <location>
        <begin position="220"/>
        <end position="240"/>
    </location>
</feature>
<dbReference type="InterPro" id="IPR011701">
    <property type="entry name" value="MFS"/>
</dbReference>
<evidence type="ECO:0000256" key="4">
    <source>
        <dbReference type="ARBA" id="ARBA00023136"/>
    </source>
</evidence>
<dbReference type="EMBL" id="WIWV01000032">
    <property type="protein sequence ID" value="KAF7716991.1"/>
    <property type="molecule type" value="Genomic_DNA"/>
</dbReference>
<comment type="subcellular location">
    <subcellularLocation>
        <location evidence="1">Membrane</location>
        <topology evidence="1">Multi-pass membrane protein</topology>
    </subcellularLocation>
</comment>
<dbReference type="PANTHER" id="PTHR23501">
    <property type="entry name" value="MAJOR FACILITATOR SUPERFAMILY"/>
    <property type="match status" value="1"/>
</dbReference>
<feature type="transmembrane region" description="Helical" evidence="6">
    <location>
        <begin position="278"/>
        <end position="296"/>
    </location>
</feature>
<dbReference type="OrthoDB" id="6770063at2759"/>
<organism evidence="8 9">
    <name type="scientific">Penicillium ucsense</name>
    <dbReference type="NCBI Taxonomy" id="2839758"/>
    <lineage>
        <taxon>Eukaryota</taxon>
        <taxon>Fungi</taxon>
        <taxon>Dikarya</taxon>
        <taxon>Ascomycota</taxon>
        <taxon>Pezizomycotina</taxon>
        <taxon>Eurotiomycetes</taxon>
        <taxon>Eurotiomycetidae</taxon>
        <taxon>Eurotiales</taxon>
        <taxon>Aspergillaceae</taxon>
        <taxon>Penicillium</taxon>
    </lineage>
</organism>
<dbReference type="Gene3D" id="1.20.1720.10">
    <property type="entry name" value="Multidrug resistance protein D"/>
    <property type="match status" value="1"/>
</dbReference>
<feature type="transmembrane region" description="Helical" evidence="6">
    <location>
        <begin position="392"/>
        <end position="410"/>
    </location>
</feature>
<feature type="compositionally biased region" description="Basic residues" evidence="5">
    <location>
        <begin position="1"/>
        <end position="14"/>
    </location>
</feature>
<keyword evidence="3 6" id="KW-1133">Transmembrane helix</keyword>
<keyword evidence="9" id="KW-1185">Reference proteome</keyword>
<keyword evidence="2 6" id="KW-0812">Transmembrane</keyword>
<keyword evidence="4 6" id="KW-0472">Membrane</keyword>
<feature type="transmembrane region" description="Helical" evidence="6">
    <location>
        <begin position="471"/>
        <end position="499"/>
    </location>
</feature>
<dbReference type="GO" id="GO:0005886">
    <property type="term" value="C:plasma membrane"/>
    <property type="evidence" value="ECO:0007669"/>
    <property type="project" value="TreeGrafter"/>
</dbReference>
<evidence type="ECO:0000259" key="7">
    <source>
        <dbReference type="PROSITE" id="PS50850"/>
    </source>
</evidence>
<dbReference type="SUPFAM" id="SSF103473">
    <property type="entry name" value="MFS general substrate transporter"/>
    <property type="match status" value="1"/>
</dbReference>
<feature type="transmembrane region" description="Helical" evidence="6">
    <location>
        <begin position="66"/>
        <end position="91"/>
    </location>
</feature>
<evidence type="ECO:0000256" key="5">
    <source>
        <dbReference type="SAM" id="MobiDB-lite"/>
    </source>
</evidence>
<dbReference type="AlphaFoldDB" id="A0A8J8W2X5"/>
<evidence type="ECO:0000256" key="6">
    <source>
        <dbReference type="SAM" id="Phobius"/>
    </source>
</evidence>
<feature type="transmembrane region" description="Helical" evidence="6">
    <location>
        <begin position="134"/>
        <end position="159"/>
    </location>
</feature>
<evidence type="ECO:0000256" key="1">
    <source>
        <dbReference type="ARBA" id="ARBA00004141"/>
    </source>
</evidence>
<evidence type="ECO:0000256" key="2">
    <source>
        <dbReference type="ARBA" id="ARBA00022692"/>
    </source>
</evidence>
<gene>
    <name evidence="8" type="ORF">PECM_004864</name>
</gene>
<feature type="domain" description="Major facilitator superfamily (MFS) profile" evidence="7">
    <location>
        <begin position="66"/>
        <end position="545"/>
    </location>
</feature>
<evidence type="ECO:0000313" key="8">
    <source>
        <dbReference type="EMBL" id="KAF7716991.1"/>
    </source>
</evidence>
<feature type="compositionally biased region" description="Polar residues" evidence="5">
    <location>
        <begin position="27"/>
        <end position="43"/>
    </location>
</feature>
<evidence type="ECO:0000256" key="3">
    <source>
        <dbReference type="ARBA" id="ARBA00022989"/>
    </source>
</evidence>
<feature type="region of interest" description="Disordered" evidence="5">
    <location>
        <begin position="1"/>
        <end position="56"/>
    </location>
</feature>
<feature type="transmembrane region" description="Helical" evidence="6">
    <location>
        <begin position="192"/>
        <end position="213"/>
    </location>
</feature>
<feature type="transmembrane region" description="Helical" evidence="6">
    <location>
        <begin position="353"/>
        <end position="380"/>
    </location>
</feature>
<feature type="transmembrane region" description="Helical" evidence="6">
    <location>
        <begin position="519"/>
        <end position="540"/>
    </location>
</feature>
<accession>A0A8J8W2X5</accession>
<protein>
    <submittedName>
        <fullName evidence="8">MFS-type Multidrug transporter</fullName>
    </submittedName>
</protein>
<proteinExistence type="predicted"/>
<feature type="transmembrane region" description="Helical" evidence="6">
    <location>
        <begin position="103"/>
        <end position="122"/>
    </location>
</feature>
<dbReference type="PROSITE" id="PS50850">
    <property type="entry name" value="MFS"/>
    <property type="match status" value="1"/>
</dbReference>